<protein>
    <submittedName>
        <fullName evidence="1">Uncharacterized protein</fullName>
    </submittedName>
</protein>
<name>A0ACC1A6X7_9ROSI</name>
<dbReference type="EMBL" id="CM047908">
    <property type="protein sequence ID" value="KAJ0083013.1"/>
    <property type="molecule type" value="Genomic_DNA"/>
</dbReference>
<reference evidence="2" key="1">
    <citation type="journal article" date="2023" name="G3 (Bethesda)">
        <title>Genome assembly and association tests identify interacting loci associated with vigor, precocity, and sex in interspecific pistachio rootstocks.</title>
        <authorList>
            <person name="Palmer W."/>
            <person name="Jacygrad E."/>
            <person name="Sagayaradj S."/>
            <person name="Cavanaugh K."/>
            <person name="Han R."/>
            <person name="Bertier L."/>
            <person name="Beede B."/>
            <person name="Kafkas S."/>
            <person name="Golino D."/>
            <person name="Preece J."/>
            <person name="Michelmore R."/>
        </authorList>
    </citation>
    <scope>NUCLEOTIDE SEQUENCE [LARGE SCALE GENOMIC DNA]</scope>
</reference>
<dbReference type="Proteomes" id="UP001164250">
    <property type="component" value="Chromosome 12"/>
</dbReference>
<accession>A0ACC1A6X7</accession>
<organism evidence="1 2">
    <name type="scientific">Pistacia atlantica</name>
    <dbReference type="NCBI Taxonomy" id="434234"/>
    <lineage>
        <taxon>Eukaryota</taxon>
        <taxon>Viridiplantae</taxon>
        <taxon>Streptophyta</taxon>
        <taxon>Embryophyta</taxon>
        <taxon>Tracheophyta</taxon>
        <taxon>Spermatophyta</taxon>
        <taxon>Magnoliopsida</taxon>
        <taxon>eudicotyledons</taxon>
        <taxon>Gunneridae</taxon>
        <taxon>Pentapetalae</taxon>
        <taxon>rosids</taxon>
        <taxon>malvids</taxon>
        <taxon>Sapindales</taxon>
        <taxon>Anacardiaceae</taxon>
        <taxon>Pistacia</taxon>
    </lineage>
</organism>
<sequence>MDGHGTHTASTVAGRRVANACWACTWHARASPLARLAIYKACWAVPQEENAVRSTPLAFAEDAIANGALHAAKKNIVVDCALEIQVPPATLSNYYPWIITTGASSLDRDILGPLVLGNGLKIMGATTPYGLEKKHPLVHAPDVVVPGVAKNESAEVKRAGGAGYILGNTAASGDELPSDFHVLPGTAVSSNDANKIIQYIKSTKNPTAIINHGKTVFNSRPAPSMASFTSRGPNPIDPNLLKLSRAARHHLTPGLNILARWSEGDSLQNYLSISDLLSIILIQNFYGYPSCGRCCRTSQSVHPEWSKGAYKICHHDHRRIEKQQGQANN</sequence>
<proteinExistence type="predicted"/>
<evidence type="ECO:0000313" key="1">
    <source>
        <dbReference type="EMBL" id="KAJ0083013.1"/>
    </source>
</evidence>
<gene>
    <name evidence="1" type="ORF">Patl1_10312</name>
</gene>
<evidence type="ECO:0000313" key="2">
    <source>
        <dbReference type="Proteomes" id="UP001164250"/>
    </source>
</evidence>
<comment type="caution">
    <text evidence="1">The sequence shown here is derived from an EMBL/GenBank/DDBJ whole genome shotgun (WGS) entry which is preliminary data.</text>
</comment>
<keyword evidence="2" id="KW-1185">Reference proteome</keyword>